<evidence type="ECO:0000256" key="1">
    <source>
        <dbReference type="ARBA" id="ARBA00004651"/>
    </source>
</evidence>
<dbReference type="GO" id="GO:0043190">
    <property type="term" value="C:ATP-binding cassette (ABC) transporter complex"/>
    <property type="evidence" value="ECO:0007669"/>
    <property type="project" value="InterPro"/>
</dbReference>
<feature type="transmembrane region" description="Helical" evidence="9">
    <location>
        <begin position="174"/>
        <end position="198"/>
    </location>
</feature>
<proteinExistence type="inferred from homology"/>
<evidence type="ECO:0000256" key="8">
    <source>
        <dbReference type="RuleBase" id="RU003943"/>
    </source>
</evidence>
<evidence type="ECO:0000256" key="5">
    <source>
        <dbReference type="ARBA" id="ARBA00022692"/>
    </source>
</evidence>
<dbReference type="CDD" id="cd06550">
    <property type="entry name" value="TM_ABC_iron-siderophores_like"/>
    <property type="match status" value="1"/>
</dbReference>
<dbReference type="InterPro" id="IPR001626">
    <property type="entry name" value="ABC_TroCD"/>
</dbReference>
<dbReference type="AlphaFoldDB" id="A0A6J4TWI6"/>
<dbReference type="EMBL" id="CADCWE010000064">
    <property type="protein sequence ID" value="CAA9532241.1"/>
    <property type="molecule type" value="Genomic_DNA"/>
</dbReference>
<feature type="transmembrane region" description="Helical" evidence="9">
    <location>
        <begin position="255"/>
        <end position="282"/>
    </location>
</feature>
<feature type="transmembrane region" description="Helical" evidence="9">
    <location>
        <begin position="57"/>
        <end position="77"/>
    </location>
</feature>
<keyword evidence="4" id="KW-1003">Cell membrane</keyword>
<evidence type="ECO:0000256" key="9">
    <source>
        <dbReference type="SAM" id="Phobius"/>
    </source>
</evidence>
<organism evidence="10">
    <name type="scientific">uncultured Thermomicrobiales bacterium</name>
    <dbReference type="NCBI Taxonomy" id="1645740"/>
    <lineage>
        <taxon>Bacteria</taxon>
        <taxon>Pseudomonadati</taxon>
        <taxon>Thermomicrobiota</taxon>
        <taxon>Thermomicrobia</taxon>
        <taxon>Thermomicrobiales</taxon>
        <taxon>environmental samples</taxon>
    </lineage>
</organism>
<dbReference type="SUPFAM" id="SSF81345">
    <property type="entry name" value="ABC transporter involved in vitamin B12 uptake, BtuC"/>
    <property type="match status" value="1"/>
</dbReference>
<comment type="similarity">
    <text evidence="2 8">Belongs to the ABC-3 integral membrane protein family.</text>
</comment>
<reference evidence="10" key="1">
    <citation type="submission" date="2020-02" db="EMBL/GenBank/DDBJ databases">
        <authorList>
            <person name="Meier V. D."/>
        </authorList>
    </citation>
    <scope>NUCLEOTIDE SEQUENCE</scope>
    <source>
        <strain evidence="10">AVDCRST_MAG73</strain>
    </source>
</reference>
<feature type="transmembrane region" description="Helical" evidence="9">
    <location>
        <begin position="204"/>
        <end position="223"/>
    </location>
</feature>
<dbReference type="Gene3D" id="1.10.3470.10">
    <property type="entry name" value="ABC transporter involved in vitamin B12 uptake, BtuC"/>
    <property type="match status" value="1"/>
</dbReference>
<dbReference type="GO" id="GO:0010043">
    <property type="term" value="P:response to zinc ion"/>
    <property type="evidence" value="ECO:0007669"/>
    <property type="project" value="TreeGrafter"/>
</dbReference>
<accession>A0A6J4TWI6</accession>
<dbReference type="PANTHER" id="PTHR30477:SF8">
    <property type="entry name" value="METAL TRANSPORT SYSTEM MEMBRANE PROTEIN CT_070-RELATED"/>
    <property type="match status" value="1"/>
</dbReference>
<keyword evidence="3 8" id="KW-0813">Transport</keyword>
<evidence type="ECO:0000256" key="4">
    <source>
        <dbReference type="ARBA" id="ARBA00022475"/>
    </source>
</evidence>
<dbReference type="InterPro" id="IPR037294">
    <property type="entry name" value="ABC_BtuC-like"/>
</dbReference>
<feature type="transmembrane region" description="Helical" evidence="9">
    <location>
        <begin position="230"/>
        <end position="249"/>
    </location>
</feature>
<dbReference type="GO" id="GO:0055085">
    <property type="term" value="P:transmembrane transport"/>
    <property type="evidence" value="ECO:0007669"/>
    <property type="project" value="InterPro"/>
</dbReference>
<evidence type="ECO:0000256" key="3">
    <source>
        <dbReference type="ARBA" id="ARBA00022448"/>
    </source>
</evidence>
<keyword evidence="5 8" id="KW-0812">Transmembrane</keyword>
<sequence>MSSELVVIITGVLVGASCALVGCFLVLRRMALLGDAISHSVLLGIVGVFFFTGGRSALLMVLGAGAVGLLTVSLVELINRTGRVREDAAIGLVFPALFSLGVIFVSRFPSRVHLDVEHVLYGEIAYAPFYRFELFGLDLGYRSFWMLGIMAALDLLFVGLFYKELKLATFDPGLAAAIGFSPVVIHYGLMAAVSATTVVAFDSVGAILVVAMLIVPPSTAYLLTDRLTTMFALAVGTGAASAVGGYWLARSIDGSIAGAMATVAGLLFVAAFLLSPLHGLVARLLRLRHLRRVFARGLLLSHLEGHHGSADLATLRCRFLWNARTAAAVTRGAVRDGLVRETTSGAYTLTEQGRGAARDVAAG</sequence>
<evidence type="ECO:0000256" key="6">
    <source>
        <dbReference type="ARBA" id="ARBA00022989"/>
    </source>
</evidence>
<gene>
    <name evidence="10" type="ORF">AVDCRST_MAG73-1073</name>
</gene>
<feature type="transmembrane region" description="Helical" evidence="9">
    <location>
        <begin position="32"/>
        <end position="51"/>
    </location>
</feature>
<evidence type="ECO:0000313" key="10">
    <source>
        <dbReference type="EMBL" id="CAA9532241.1"/>
    </source>
</evidence>
<evidence type="ECO:0000256" key="7">
    <source>
        <dbReference type="ARBA" id="ARBA00023136"/>
    </source>
</evidence>
<comment type="subcellular location">
    <subcellularLocation>
        <location evidence="1 8">Cell membrane</location>
        <topology evidence="1 8">Multi-pass membrane protein</topology>
    </subcellularLocation>
</comment>
<feature type="transmembrane region" description="Helical" evidence="9">
    <location>
        <begin position="6"/>
        <end position="27"/>
    </location>
</feature>
<name>A0A6J4TWI6_9BACT</name>
<evidence type="ECO:0000256" key="2">
    <source>
        <dbReference type="ARBA" id="ARBA00008034"/>
    </source>
</evidence>
<feature type="transmembrane region" description="Helical" evidence="9">
    <location>
        <begin position="89"/>
        <end position="108"/>
    </location>
</feature>
<dbReference type="Pfam" id="PF00950">
    <property type="entry name" value="ABC-3"/>
    <property type="match status" value="1"/>
</dbReference>
<keyword evidence="7 9" id="KW-0472">Membrane</keyword>
<protein>
    <submittedName>
        <fullName evidence="10">Mn-Zn_transporter_SitD</fullName>
    </submittedName>
</protein>
<feature type="transmembrane region" description="Helical" evidence="9">
    <location>
        <begin position="144"/>
        <end position="162"/>
    </location>
</feature>
<dbReference type="PANTHER" id="PTHR30477">
    <property type="entry name" value="ABC-TRANSPORTER METAL-BINDING PROTEIN"/>
    <property type="match status" value="1"/>
</dbReference>
<keyword evidence="6 9" id="KW-1133">Transmembrane helix</keyword>